<keyword evidence="5" id="KW-0862">Zinc</keyword>
<evidence type="ECO:0000259" key="8">
    <source>
        <dbReference type="PROSITE" id="PS50157"/>
    </source>
</evidence>
<dbReference type="PANTHER" id="PTHR24406">
    <property type="entry name" value="TRANSCRIPTIONAL REPRESSOR CTCFL-RELATED"/>
    <property type="match status" value="1"/>
</dbReference>
<keyword evidence="6" id="KW-0539">Nucleus</keyword>
<dbReference type="PROSITE" id="PS50157">
    <property type="entry name" value="ZINC_FINGER_C2H2_2"/>
    <property type="match status" value="2"/>
</dbReference>
<dbReference type="InterPro" id="IPR013087">
    <property type="entry name" value="Znf_C2H2_type"/>
</dbReference>
<evidence type="ECO:0000313" key="9">
    <source>
        <dbReference type="EMBL" id="JAS20660.1"/>
    </source>
</evidence>
<name>A0A1B6D4R0_9HEMI</name>
<dbReference type="InterPro" id="IPR050888">
    <property type="entry name" value="ZnF_C2H2-type_TF"/>
</dbReference>
<evidence type="ECO:0000256" key="2">
    <source>
        <dbReference type="ARBA" id="ARBA00022723"/>
    </source>
</evidence>
<keyword evidence="2" id="KW-0479">Metal-binding</keyword>
<dbReference type="AlphaFoldDB" id="A0A1B6D4R0"/>
<gene>
    <name evidence="9" type="ORF">g.6407</name>
</gene>
<evidence type="ECO:0000256" key="7">
    <source>
        <dbReference type="PROSITE-ProRule" id="PRU00042"/>
    </source>
</evidence>
<dbReference type="SMART" id="SM00355">
    <property type="entry name" value="ZnF_C2H2"/>
    <property type="match status" value="2"/>
</dbReference>
<comment type="subcellular location">
    <subcellularLocation>
        <location evidence="1">Nucleus</location>
    </subcellularLocation>
</comment>
<keyword evidence="3" id="KW-0677">Repeat</keyword>
<dbReference type="GO" id="GO:0005634">
    <property type="term" value="C:nucleus"/>
    <property type="evidence" value="ECO:0007669"/>
    <property type="project" value="UniProtKB-SubCell"/>
</dbReference>
<dbReference type="Pfam" id="PF00096">
    <property type="entry name" value="zf-C2H2"/>
    <property type="match status" value="2"/>
</dbReference>
<feature type="domain" description="C2H2-type" evidence="8">
    <location>
        <begin position="67"/>
        <end position="90"/>
    </location>
</feature>
<organism evidence="9">
    <name type="scientific">Clastoptera arizonana</name>
    <name type="common">Arizona spittle bug</name>
    <dbReference type="NCBI Taxonomy" id="38151"/>
    <lineage>
        <taxon>Eukaryota</taxon>
        <taxon>Metazoa</taxon>
        <taxon>Ecdysozoa</taxon>
        <taxon>Arthropoda</taxon>
        <taxon>Hexapoda</taxon>
        <taxon>Insecta</taxon>
        <taxon>Pterygota</taxon>
        <taxon>Neoptera</taxon>
        <taxon>Paraneoptera</taxon>
        <taxon>Hemiptera</taxon>
        <taxon>Auchenorrhyncha</taxon>
        <taxon>Cercopoidea</taxon>
        <taxon>Clastopteridae</taxon>
        <taxon>Clastoptera</taxon>
    </lineage>
</organism>
<reference evidence="9" key="1">
    <citation type="submission" date="2015-12" db="EMBL/GenBank/DDBJ databases">
        <title>De novo transcriptome assembly of four potential Pierce s Disease insect vectors from Arizona vineyards.</title>
        <authorList>
            <person name="Tassone E.E."/>
        </authorList>
    </citation>
    <scope>NUCLEOTIDE SEQUENCE</scope>
</reference>
<dbReference type="PROSITE" id="PS00028">
    <property type="entry name" value="ZINC_FINGER_C2H2_1"/>
    <property type="match status" value="1"/>
</dbReference>
<dbReference type="EMBL" id="GEDC01016638">
    <property type="protein sequence ID" value="JAS20660.1"/>
    <property type="molecule type" value="Transcribed_RNA"/>
</dbReference>
<evidence type="ECO:0000256" key="3">
    <source>
        <dbReference type="ARBA" id="ARBA00022737"/>
    </source>
</evidence>
<accession>A0A1B6D4R0</accession>
<dbReference type="InterPro" id="IPR036236">
    <property type="entry name" value="Znf_C2H2_sf"/>
</dbReference>
<evidence type="ECO:0000256" key="4">
    <source>
        <dbReference type="ARBA" id="ARBA00022771"/>
    </source>
</evidence>
<protein>
    <recommendedName>
        <fullName evidence="8">C2H2-type domain-containing protein</fullName>
    </recommendedName>
</protein>
<evidence type="ECO:0000256" key="1">
    <source>
        <dbReference type="ARBA" id="ARBA00004123"/>
    </source>
</evidence>
<evidence type="ECO:0000256" key="5">
    <source>
        <dbReference type="ARBA" id="ARBA00022833"/>
    </source>
</evidence>
<sequence length="101" mass="11564">SGDEVFMAASNAVNAQRDAQAGIKSVEYPINYPLPITFSCEQCGKHYKHRGNLNKHKRYECGKVAQFHCKHCNKSFHQKGNLKIHIAQRHFHLLQSNINTM</sequence>
<feature type="domain" description="C2H2-type" evidence="8">
    <location>
        <begin position="38"/>
        <end position="65"/>
    </location>
</feature>
<dbReference type="Gene3D" id="3.30.160.60">
    <property type="entry name" value="Classic Zinc Finger"/>
    <property type="match status" value="1"/>
</dbReference>
<keyword evidence="4 7" id="KW-0863">Zinc-finger</keyword>
<evidence type="ECO:0000256" key="6">
    <source>
        <dbReference type="ARBA" id="ARBA00023242"/>
    </source>
</evidence>
<feature type="non-terminal residue" evidence="9">
    <location>
        <position position="1"/>
    </location>
</feature>
<proteinExistence type="predicted"/>
<dbReference type="GO" id="GO:0008270">
    <property type="term" value="F:zinc ion binding"/>
    <property type="evidence" value="ECO:0007669"/>
    <property type="project" value="UniProtKB-KW"/>
</dbReference>
<dbReference type="SUPFAM" id="SSF57667">
    <property type="entry name" value="beta-beta-alpha zinc fingers"/>
    <property type="match status" value="1"/>
</dbReference>